<organism evidence="4 5">
    <name type="scientific">Trachipleistophora hominis</name>
    <name type="common">Microsporidian parasite</name>
    <dbReference type="NCBI Taxonomy" id="72359"/>
    <lineage>
        <taxon>Eukaryota</taxon>
        <taxon>Fungi</taxon>
        <taxon>Fungi incertae sedis</taxon>
        <taxon>Microsporidia</taxon>
        <taxon>Pleistophoridae</taxon>
        <taxon>Trachipleistophora</taxon>
    </lineage>
</organism>
<dbReference type="GO" id="GO:0005730">
    <property type="term" value="C:nucleolus"/>
    <property type="evidence" value="ECO:0007669"/>
    <property type="project" value="TreeGrafter"/>
</dbReference>
<sequence length="472" mass="56111">MFIMWCYKNNFIKFLSPMANMDAMEGRTCYKKTRLRDKSADSKKVKRVDGENSNNNSTFSKNTAGVQLSRNKERNTKYEIRGKTKHNENDLKRSNRKRHADEDNQEDNDPYNKSPGISKSIQKSKTNEMIDLCKKDWEISRKKKVPKINREDANTRIYKTLKGHFYKVLKKRTGSKIAQTLFKYGSATLKDQIFEEIYKHIPELCQCSFSIFFLQKLLNTKYLAKVFELMKKNYRKILTSRVGAFYFDEVYQHVNVAQKEEIIKEIMGNEVKIFYGGKPLQEIPSEKFNFEVILDKLMNKGLTNLEITHDLIFYHLMHYTDTNERASFMKTLSSFFVDLLHTERGKSIAHQLLKENENHKILFKKTGEYIARMVENVFVHDILLEMIRHGKEKYVSKYILKPLRTSMDVFLNTNNFDHLLLELINMHKFEILRDKFTKTYKRNEEIYALKYEKVFKKLKDYDVEEKICIEDS</sequence>
<name>L7JZR1_TRAHO</name>
<dbReference type="Gene3D" id="1.25.10.10">
    <property type="entry name" value="Leucine-rich Repeat Variant"/>
    <property type="match status" value="1"/>
</dbReference>
<dbReference type="PANTHER" id="PTHR13389">
    <property type="entry name" value="PUMILIO HOMOLOG 3"/>
    <property type="match status" value="1"/>
</dbReference>
<keyword evidence="5" id="KW-1185">Reference proteome</keyword>
<evidence type="ECO:0000313" key="5">
    <source>
        <dbReference type="Proteomes" id="UP000011185"/>
    </source>
</evidence>
<dbReference type="PROSITE" id="PS50302">
    <property type="entry name" value="PUM"/>
    <property type="match status" value="1"/>
</dbReference>
<accession>L7JZR1</accession>
<feature type="compositionally biased region" description="Low complexity" evidence="3">
    <location>
        <begin position="52"/>
        <end position="63"/>
    </location>
</feature>
<keyword evidence="1" id="KW-0677">Repeat</keyword>
<evidence type="ECO:0000313" key="4">
    <source>
        <dbReference type="EMBL" id="ELQ76795.1"/>
    </source>
</evidence>
<dbReference type="InterPro" id="IPR040059">
    <property type="entry name" value="PUM3"/>
</dbReference>
<dbReference type="SUPFAM" id="SSF48371">
    <property type="entry name" value="ARM repeat"/>
    <property type="match status" value="1"/>
</dbReference>
<evidence type="ECO:0000256" key="1">
    <source>
        <dbReference type="ARBA" id="ARBA00022737"/>
    </source>
</evidence>
<dbReference type="SMART" id="SM00025">
    <property type="entry name" value="Pumilio"/>
    <property type="match status" value="3"/>
</dbReference>
<protein>
    <submittedName>
        <fullName evidence="4">Puf family RNA-binding protein</fullName>
    </submittedName>
</protein>
<dbReference type="InParanoid" id="L7JZR1"/>
<dbReference type="PANTHER" id="PTHR13389:SF0">
    <property type="entry name" value="PUMILIO HOMOLOG 3"/>
    <property type="match status" value="1"/>
</dbReference>
<evidence type="ECO:0000256" key="3">
    <source>
        <dbReference type="SAM" id="MobiDB-lite"/>
    </source>
</evidence>
<feature type="repeat" description="Pumilio" evidence="2">
    <location>
        <begin position="160"/>
        <end position="195"/>
    </location>
</feature>
<dbReference type="OrthoDB" id="2193727at2759"/>
<dbReference type="InterPro" id="IPR016024">
    <property type="entry name" value="ARM-type_fold"/>
</dbReference>
<feature type="region of interest" description="Disordered" evidence="3">
    <location>
        <begin position="34"/>
        <end position="121"/>
    </location>
</feature>
<dbReference type="GO" id="GO:0006417">
    <property type="term" value="P:regulation of translation"/>
    <property type="evidence" value="ECO:0007669"/>
    <property type="project" value="TreeGrafter"/>
</dbReference>
<dbReference type="EMBL" id="JH993814">
    <property type="protein sequence ID" value="ELQ76795.1"/>
    <property type="molecule type" value="Genomic_DNA"/>
</dbReference>
<dbReference type="AlphaFoldDB" id="L7JZR1"/>
<feature type="compositionally biased region" description="Basic and acidic residues" evidence="3">
    <location>
        <begin position="36"/>
        <end position="50"/>
    </location>
</feature>
<feature type="compositionally biased region" description="Basic and acidic residues" evidence="3">
    <location>
        <begin position="70"/>
        <end position="93"/>
    </location>
</feature>
<evidence type="ECO:0000256" key="2">
    <source>
        <dbReference type="PROSITE-ProRule" id="PRU00317"/>
    </source>
</evidence>
<dbReference type="HOGENOM" id="CLU_584221_0_0_1"/>
<proteinExistence type="predicted"/>
<dbReference type="STRING" id="72359.L7JZR1"/>
<dbReference type="VEuPathDB" id="MicrosporidiaDB:THOM_0234"/>
<dbReference type="OMA" id="CKKDWEI"/>
<dbReference type="GO" id="GO:0003729">
    <property type="term" value="F:mRNA binding"/>
    <property type="evidence" value="ECO:0007669"/>
    <property type="project" value="TreeGrafter"/>
</dbReference>
<dbReference type="InterPro" id="IPR011989">
    <property type="entry name" value="ARM-like"/>
</dbReference>
<dbReference type="Proteomes" id="UP000011185">
    <property type="component" value="Unassembled WGS sequence"/>
</dbReference>
<gene>
    <name evidence="4" type="ORF">THOM_0234</name>
</gene>
<dbReference type="InterPro" id="IPR001313">
    <property type="entry name" value="Pumilio_RNA-bd_rpt"/>
</dbReference>
<reference evidence="4 5" key="1">
    <citation type="journal article" date="2012" name="PLoS Pathog.">
        <title>The genome of the obligate intracellular parasite Trachipleistophora hominis: new insights into microsporidian genome dynamics and reductive evolution.</title>
        <authorList>
            <person name="Heinz E."/>
            <person name="Williams T.A."/>
            <person name="Nakjang S."/>
            <person name="Noel C.J."/>
            <person name="Swan D.C."/>
            <person name="Goldberg A.V."/>
            <person name="Harris S.R."/>
            <person name="Weinmaier T."/>
            <person name="Markert S."/>
            <person name="Becher D."/>
            <person name="Bernhardt J."/>
            <person name="Dagan T."/>
            <person name="Hacker C."/>
            <person name="Lucocq J.M."/>
            <person name="Schweder T."/>
            <person name="Rattei T."/>
            <person name="Hall N."/>
            <person name="Hirt R.P."/>
            <person name="Embley T.M."/>
        </authorList>
    </citation>
    <scope>NUCLEOTIDE SEQUENCE [LARGE SCALE GENOMIC DNA]</scope>
</reference>